<dbReference type="SUPFAM" id="SSF53822">
    <property type="entry name" value="Periplasmic binding protein-like I"/>
    <property type="match status" value="1"/>
</dbReference>
<evidence type="ECO:0000313" key="3">
    <source>
        <dbReference type="Proteomes" id="UP001212498"/>
    </source>
</evidence>
<keyword evidence="3" id="KW-1185">Reference proteome</keyword>
<keyword evidence="1" id="KW-0812">Transmembrane</keyword>
<dbReference type="CDD" id="cd06268">
    <property type="entry name" value="PBP1_ABC_transporter_LIVBP-like"/>
    <property type="match status" value="1"/>
</dbReference>
<name>A0ABT4SYG8_9ACTN</name>
<keyword evidence="1" id="KW-0472">Membrane</keyword>
<proteinExistence type="predicted"/>
<keyword evidence="1" id="KW-1133">Transmembrane helix</keyword>
<dbReference type="RefSeq" id="WP_271276855.1">
    <property type="nucleotide sequence ID" value="NZ_BAABFD010000012.1"/>
</dbReference>
<sequence length="833" mass="90688">MPSIPVYELIDEAQRRPSPLAGDRKLPILVFTGDALPTGTAVETAECFKLRAPYAEVNADETDVATIVDRLAGEKGSLTPWVKGTLLPPPRFPLTRFVLWAWSERETAAGEPKDPVGVRGTLRRSLSQRRKKDAFTGSALRVMVDYVGRTMTTWLPATGLATFGLQKLVDGISLALWLASPIVAVIGALLHAALLIRGWLFYRWFRKAPYVRRRKGEDIIAYAISVGRADQDAVERLMVTALLEDLRQAYQRRVLPWPGWGRNTYPVVALRNADPGTMGRRFMELLDEVRVRGQRGPLLLVASTSEPPAGHRFDPPATGELEPVRQYRAWRAAIHRAEPSPYLVIRLTEAGASRSDDPARLLLARPLAFWAVVLALLVVPVMATVTATAGCGAELREVDGQCVGLGALGKIAPHPLVAPVARRIEEQNAAIPLGHKVFTVAYLGPLTTQPGAQFKDGQMTAVAGELAGIGAYQKSYNTSRSDWKMKIVFANTGQDFISAELAATGIAERAREDSSLAAAVGFAWSREEVKRAVGVLTRANVPMVSTVTTVGDIAEVGDRRSAFLFRLAVVNSLQMRATVHWLETLGLAEGVDRKPEVAVVWQRQDGELYSQDLKELFLEEYPGQSADFSFGDDASLGVAMREACGSGAEVIYYTGRADFLSSLRRDWGASCEQREIRLLASDDVTGSVAKDVRSNPAAHDVSMSFVSLTDVRDTSLTNQSQQTLRRWIAESGVGVSFAHAAFGFDAAQAVAIAFSAYRTQSEADDILSGVHYNLRGQAFDGATGKVSFSEHATDHDAQGREVWLMTVESGRPIQATWVCRPTATAAECASPSE</sequence>
<reference evidence="2 3" key="1">
    <citation type="submission" date="2022-11" db="EMBL/GenBank/DDBJ databases">
        <title>Nonomuraea corallina sp. nov., a new species of the genus Nonomuraea isolated from sea side sediment in Thai sea.</title>
        <authorList>
            <person name="Ngamcharungchit C."/>
            <person name="Matsumoto A."/>
            <person name="Suriyachadkun C."/>
            <person name="Panbangred W."/>
            <person name="Inahashi Y."/>
            <person name="Intra B."/>
        </authorList>
    </citation>
    <scope>NUCLEOTIDE SEQUENCE [LARGE SCALE GENOMIC DNA]</scope>
    <source>
        <strain evidence="2 3">DSM 43553</strain>
    </source>
</reference>
<dbReference type="EMBL" id="JAPNUD010000038">
    <property type="protein sequence ID" value="MDA0642286.1"/>
    <property type="molecule type" value="Genomic_DNA"/>
</dbReference>
<comment type="caution">
    <text evidence="2">The sequence shown here is derived from an EMBL/GenBank/DDBJ whole genome shotgun (WGS) entry which is preliminary data.</text>
</comment>
<gene>
    <name evidence="2" type="ORF">OUY24_16755</name>
</gene>
<dbReference type="Gene3D" id="3.40.50.2300">
    <property type="match status" value="2"/>
</dbReference>
<protein>
    <submittedName>
        <fullName evidence="2">ABC transporter substrate-binding protein</fullName>
    </submittedName>
</protein>
<feature type="transmembrane region" description="Helical" evidence="1">
    <location>
        <begin position="367"/>
        <end position="387"/>
    </location>
</feature>
<accession>A0ABT4SYG8</accession>
<dbReference type="InterPro" id="IPR028082">
    <property type="entry name" value="Peripla_BP_I"/>
</dbReference>
<feature type="transmembrane region" description="Helical" evidence="1">
    <location>
        <begin position="174"/>
        <end position="205"/>
    </location>
</feature>
<dbReference type="Proteomes" id="UP001212498">
    <property type="component" value="Unassembled WGS sequence"/>
</dbReference>
<organism evidence="2 3">
    <name type="scientific">Nonomuraea ferruginea</name>
    <dbReference type="NCBI Taxonomy" id="46174"/>
    <lineage>
        <taxon>Bacteria</taxon>
        <taxon>Bacillati</taxon>
        <taxon>Actinomycetota</taxon>
        <taxon>Actinomycetes</taxon>
        <taxon>Streptosporangiales</taxon>
        <taxon>Streptosporangiaceae</taxon>
        <taxon>Nonomuraea</taxon>
    </lineage>
</organism>
<evidence type="ECO:0000313" key="2">
    <source>
        <dbReference type="EMBL" id="MDA0642286.1"/>
    </source>
</evidence>
<evidence type="ECO:0000256" key="1">
    <source>
        <dbReference type="SAM" id="Phobius"/>
    </source>
</evidence>